<comment type="caution">
    <text evidence="6">The sequence shown here is derived from an EMBL/GenBank/DDBJ whole genome shotgun (WGS) entry which is preliminary data.</text>
</comment>
<feature type="signal peptide" evidence="4">
    <location>
        <begin position="1"/>
        <end position="25"/>
    </location>
</feature>
<gene>
    <name evidence="6" type="ORF">TorRG33x02_308010</name>
</gene>
<dbReference type="SUPFAM" id="SSF101148">
    <property type="entry name" value="Plant invertase/pectin methylesterase inhibitor"/>
    <property type="match status" value="1"/>
</dbReference>
<dbReference type="PANTHER" id="PTHR35357">
    <property type="entry name" value="OS02G0537100 PROTEIN"/>
    <property type="match status" value="1"/>
</dbReference>
<feature type="chain" id="PRO_5015190420" evidence="4">
    <location>
        <begin position="26"/>
        <end position="173"/>
    </location>
</feature>
<proteinExistence type="inferred from homology"/>
<keyword evidence="7" id="KW-1185">Reference proteome</keyword>
<protein>
    <submittedName>
        <fullName evidence="6">Pectinesterase inhibitor domain containing protein</fullName>
    </submittedName>
</protein>
<evidence type="ECO:0000256" key="4">
    <source>
        <dbReference type="SAM" id="SignalP"/>
    </source>
</evidence>
<dbReference type="GO" id="GO:0046910">
    <property type="term" value="F:pectinesterase inhibitor activity"/>
    <property type="evidence" value="ECO:0007669"/>
    <property type="project" value="UniProtKB-ARBA"/>
</dbReference>
<comment type="similarity">
    <text evidence="3">Belongs to the PMEI family.</text>
</comment>
<dbReference type="NCBIfam" id="TIGR01614">
    <property type="entry name" value="PME_inhib"/>
    <property type="match status" value="1"/>
</dbReference>
<dbReference type="FunFam" id="1.20.140.40:FF:000008">
    <property type="entry name" value="Invertase/pectin methylesterase inhibitor family protein"/>
    <property type="match status" value="1"/>
</dbReference>
<evidence type="ECO:0000256" key="1">
    <source>
        <dbReference type="ARBA" id="ARBA00022729"/>
    </source>
</evidence>
<keyword evidence="1 4" id="KW-0732">Signal</keyword>
<dbReference type="STRING" id="63057.A0A2P5BUT5"/>
<dbReference type="EMBL" id="JXTC01000456">
    <property type="protein sequence ID" value="PON52539.1"/>
    <property type="molecule type" value="Genomic_DNA"/>
</dbReference>
<evidence type="ECO:0000256" key="3">
    <source>
        <dbReference type="ARBA" id="ARBA00038471"/>
    </source>
</evidence>
<evidence type="ECO:0000313" key="7">
    <source>
        <dbReference type="Proteomes" id="UP000237000"/>
    </source>
</evidence>
<dbReference type="Gene3D" id="1.20.140.40">
    <property type="entry name" value="Invertase/pectin methylesterase inhibitor family protein"/>
    <property type="match status" value="1"/>
</dbReference>
<dbReference type="OrthoDB" id="1899334at2759"/>
<dbReference type="SMART" id="SM00856">
    <property type="entry name" value="PMEI"/>
    <property type="match status" value="1"/>
</dbReference>
<dbReference type="Proteomes" id="UP000237000">
    <property type="component" value="Unassembled WGS sequence"/>
</dbReference>
<dbReference type="AlphaFoldDB" id="A0A2P5BUT5"/>
<dbReference type="InParanoid" id="A0A2P5BUT5"/>
<evidence type="ECO:0000313" key="6">
    <source>
        <dbReference type="EMBL" id="PON52539.1"/>
    </source>
</evidence>
<name>A0A2P5BUT5_TREOI</name>
<reference evidence="7" key="1">
    <citation type="submission" date="2016-06" db="EMBL/GenBank/DDBJ databases">
        <title>Parallel loss of symbiosis genes in relatives of nitrogen-fixing non-legume Parasponia.</title>
        <authorList>
            <person name="Van Velzen R."/>
            <person name="Holmer R."/>
            <person name="Bu F."/>
            <person name="Rutten L."/>
            <person name="Van Zeijl A."/>
            <person name="Liu W."/>
            <person name="Santuari L."/>
            <person name="Cao Q."/>
            <person name="Sharma T."/>
            <person name="Shen D."/>
            <person name="Roswanjaya Y."/>
            <person name="Wardhani T."/>
            <person name="Kalhor M.S."/>
            <person name="Jansen J."/>
            <person name="Van den Hoogen J."/>
            <person name="Gungor B."/>
            <person name="Hartog M."/>
            <person name="Hontelez J."/>
            <person name="Verver J."/>
            <person name="Yang W.-C."/>
            <person name="Schijlen E."/>
            <person name="Repin R."/>
            <person name="Schilthuizen M."/>
            <person name="Schranz E."/>
            <person name="Heidstra R."/>
            <person name="Miyata K."/>
            <person name="Fedorova E."/>
            <person name="Kohlen W."/>
            <person name="Bisseling T."/>
            <person name="Smit S."/>
            <person name="Geurts R."/>
        </authorList>
    </citation>
    <scope>NUCLEOTIDE SEQUENCE [LARGE SCALE GENOMIC DNA]</scope>
    <source>
        <strain evidence="7">cv. RG33-2</strain>
    </source>
</reference>
<organism evidence="6 7">
    <name type="scientific">Trema orientale</name>
    <name type="common">Charcoal tree</name>
    <name type="synonym">Celtis orientalis</name>
    <dbReference type="NCBI Taxonomy" id="63057"/>
    <lineage>
        <taxon>Eukaryota</taxon>
        <taxon>Viridiplantae</taxon>
        <taxon>Streptophyta</taxon>
        <taxon>Embryophyta</taxon>
        <taxon>Tracheophyta</taxon>
        <taxon>Spermatophyta</taxon>
        <taxon>Magnoliopsida</taxon>
        <taxon>eudicotyledons</taxon>
        <taxon>Gunneridae</taxon>
        <taxon>Pentapetalae</taxon>
        <taxon>rosids</taxon>
        <taxon>fabids</taxon>
        <taxon>Rosales</taxon>
        <taxon>Cannabaceae</taxon>
        <taxon>Trema</taxon>
    </lineage>
</organism>
<feature type="domain" description="Pectinesterase inhibitor" evidence="5">
    <location>
        <begin position="25"/>
        <end position="167"/>
    </location>
</feature>
<evidence type="ECO:0000256" key="2">
    <source>
        <dbReference type="ARBA" id="ARBA00023157"/>
    </source>
</evidence>
<dbReference type="PANTHER" id="PTHR35357:SF8">
    <property type="entry name" value="OS01G0111000 PROTEIN"/>
    <property type="match status" value="1"/>
</dbReference>
<dbReference type="InterPro" id="IPR006501">
    <property type="entry name" value="Pectinesterase_inhib_dom"/>
</dbReference>
<dbReference type="Pfam" id="PF04043">
    <property type="entry name" value="PMEI"/>
    <property type="match status" value="1"/>
</dbReference>
<accession>A0A2P5BUT5</accession>
<keyword evidence="2" id="KW-1015">Disulfide bond</keyword>
<dbReference type="InterPro" id="IPR035513">
    <property type="entry name" value="Invertase/methylesterase_inhib"/>
</dbReference>
<evidence type="ECO:0000259" key="5">
    <source>
        <dbReference type="SMART" id="SM00856"/>
    </source>
</evidence>
<sequence>MNPISIFCFVTLLSFCFHQIPLVESSDDLITQTCSKTLYKDLCEKTLRADPGSKSAKVEGLAKIALKAAASNAKTIQSQIASLLKTTSDKQVKEALEDCADNYDSASEQLSDSLGALEAKRYADVNVWVTAAMTDGDSCEEGFESGTSPLTQANTNFGHLTSNVLAITNQLKV</sequence>
<dbReference type="CDD" id="cd15801">
    <property type="entry name" value="PMEI-like_1"/>
    <property type="match status" value="1"/>
</dbReference>